<dbReference type="PANTHER" id="PTHR30069:SF57">
    <property type="entry name" value="TONB-DEPENDENT RECEPTOR"/>
    <property type="match status" value="1"/>
</dbReference>
<reference evidence="13 14" key="1">
    <citation type="submission" date="2018-03" db="EMBL/GenBank/DDBJ databases">
        <title>Genomic Encyclopedia of Archaeal and Bacterial Type Strains, Phase II (KMG-II): from individual species to whole genera.</title>
        <authorList>
            <person name="Goeker M."/>
        </authorList>
    </citation>
    <scope>NUCLEOTIDE SEQUENCE [LARGE SCALE GENOMIC DNA]</scope>
    <source>
        <strain evidence="13 14">DSM 28229</strain>
    </source>
</reference>
<organism evidence="13 14">
    <name type="scientific">Sediminitomix flava</name>
    <dbReference type="NCBI Taxonomy" id="379075"/>
    <lineage>
        <taxon>Bacteria</taxon>
        <taxon>Pseudomonadati</taxon>
        <taxon>Bacteroidota</taxon>
        <taxon>Cytophagia</taxon>
        <taxon>Cytophagales</taxon>
        <taxon>Flammeovirgaceae</taxon>
        <taxon>Sediminitomix</taxon>
    </lineage>
</organism>
<dbReference type="PANTHER" id="PTHR30069">
    <property type="entry name" value="TONB-DEPENDENT OUTER MEMBRANE RECEPTOR"/>
    <property type="match status" value="1"/>
</dbReference>
<dbReference type="GO" id="GO:0009279">
    <property type="term" value="C:cell outer membrane"/>
    <property type="evidence" value="ECO:0007669"/>
    <property type="project" value="UniProtKB-SubCell"/>
</dbReference>
<keyword evidence="6 8" id="KW-0472">Membrane</keyword>
<dbReference type="RefSeq" id="WP_109616646.1">
    <property type="nucleotide sequence ID" value="NZ_QGDO01000002.1"/>
</dbReference>
<comment type="caution">
    <text evidence="13">The sequence shown here is derived from an EMBL/GenBank/DDBJ whole genome shotgun (WGS) entry which is preliminary data.</text>
</comment>
<protein>
    <submittedName>
        <fullName evidence="13">Outer membrane receptor for ferrienterochelin and colicin</fullName>
    </submittedName>
</protein>
<dbReference type="SUPFAM" id="SSF49464">
    <property type="entry name" value="Carboxypeptidase regulatory domain-like"/>
    <property type="match status" value="1"/>
</dbReference>
<dbReference type="InterPro" id="IPR012910">
    <property type="entry name" value="Plug_dom"/>
</dbReference>
<comment type="subcellular location">
    <subcellularLocation>
        <location evidence="1 8">Cell outer membrane</location>
        <topology evidence="1 8">Multi-pass membrane protein</topology>
    </subcellularLocation>
</comment>
<evidence type="ECO:0000256" key="6">
    <source>
        <dbReference type="ARBA" id="ARBA00023136"/>
    </source>
</evidence>
<feature type="chain" id="PRO_5016277292" evidence="10">
    <location>
        <begin position="23"/>
        <end position="801"/>
    </location>
</feature>
<dbReference type="GO" id="GO:0044718">
    <property type="term" value="P:siderophore transmembrane transport"/>
    <property type="evidence" value="ECO:0007669"/>
    <property type="project" value="TreeGrafter"/>
</dbReference>
<evidence type="ECO:0000256" key="10">
    <source>
        <dbReference type="SAM" id="SignalP"/>
    </source>
</evidence>
<dbReference type="Pfam" id="PF07715">
    <property type="entry name" value="Plug"/>
    <property type="match status" value="1"/>
</dbReference>
<evidence type="ECO:0000256" key="5">
    <source>
        <dbReference type="ARBA" id="ARBA00023077"/>
    </source>
</evidence>
<keyword evidence="10" id="KW-0732">Signal</keyword>
<keyword evidence="4 8" id="KW-0812">Transmembrane</keyword>
<dbReference type="InterPro" id="IPR039426">
    <property type="entry name" value="TonB-dep_rcpt-like"/>
</dbReference>
<evidence type="ECO:0000256" key="7">
    <source>
        <dbReference type="ARBA" id="ARBA00023237"/>
    </source>
</evidence>
<evidence type="ECO:0000259" key="11">
    <source>
        <dbReference type="Pfam" id="PF00593"/>
    </source>
</evidence>
<dbReference type="OrthoDB" id="9804995at2"/>
<dbReference type="Proteomes" id="UP000245535">
    <property type="component" value="Unassembled WGS sequence"/>
</dbReference>
<dbReference type="SUPFAM" id="SSF56935">
    <property type="entry name" value="Porins"/>
    <property type="match status" value="1"/>
</dbReference>
<feature type="domain" description="TonB-dependent receptor-like beta-barrel" evidence="11">
    <location>
        <begin position="335"/>
        <end position="750"/>
    </location>
</feature>
<dbReference type="InterPro" id="IPR037066">
    <property type="entry name" value="Plug_dom_sf"/>
</dbReference>
<gene>
    <name evidence="13" type="ORF">BC781_10244</name>
</gene>
<dbReference type="AlphaFoldDB" id="A0A315ZBQ0"/>
<keyword evidence="13" id="KW-0675">Receptor</keyword>
<evidence type="ECO:0000256" key="1">
    <source>
        <dbReference type="ARBA" id="ARBA00004571"/>
    </source>
</evidence>
<dbReference type="EMBL" id="QGDO01000002">
    <property type="protein sequence ID" value="PWJ42503.1"/>
    <property type="molecule type" value="Genomic_DNA"/>
</dbReference>
<proteinExistence type="inferred from homology"/>
<evidence type="ECO:0000259" key="12">
    <source>
        <dbReference type="Pfam" id="PF07715"/>
    </source>
</evidence>
<dbReference type="GO" id="GO:0015344">
    <property type="term" value="F:siderophore uptake transmembrane transporter activity"/>
    <property type="evidence" value="ECO:0007669"/>
    <property type="project" value="TreeGrafter"/>
</dbReference>
<evidence type="ECO:0000256" key="8">
    <source>
        <dbReference type="PROSITE-ProRule" id="PRU01360"/>
    </source>
</evidence>
<dbReference type="Pfam" id="PF13715">
    <property type="entry name" value="CarbopepD_reg_2"/>
    <property type="match status" value="1"/>
</dbReference>
<dbReference type="Gene3D" id="2.170.130.10">
    <property type="entry name" value="TonB-dependent receptor, plug domain"/>
    <property type="match status" value="1"/>
</dbReference>
<dbReference type="Gene3D" id="2.40.170.20">
    <property type="entry name" value="TonB-dependent receptor, beta-barrel domain"/>
    <property type="match status" value="1"/>
</dbReference>
<comment type="similarity">
    <text evidence="8 9">Belongs to the TonB-dependent receptor family.</text>
</comment>
<keyword evidence="2 8" id="KW-0813">Transport</keyword>
<sequence>MKNQFFVLFLFSVFLTPITSFAQNGIIKGTVSDKSSNEKLPFVNVVIQGETRGASTNMDGYYEIKNLKPGLYNIEVSYVGYDPITIFEIEVTNARSAIADIQLKPSISELEEVEVRATGFLKTEESPVSVRTIGASEVKKNPGGNRDISRVIRSLPGVASTAAFRNDILIRGGSPNENRFYLDGIEVPNINHFATQGASGGPVGMINVDFIQNVDFYSGAFPVSRGNALSSVMEFKQKEGRSDNWATNLVLGTSDFGVTLDGPISQNSSLIFSARRSYLQFLFSALGLPFLPTYNDFQFKYTHKINKKNKISIIGLGAIDDFSLNEDAVSDPTAEDYESNKYILDYIPVQTQWNYTIGAKWEHFGENTTHTFVVSRNMLNNDQFKHENNDESLPKTLDYTSQEIENKLRWEAITYLPKNFNLSYGVNYELAKYTNATDTRIYNPELGEVVPTQFSSELDLNKWGVFANIGKKFFNKLSLSVGFRADGNDYSSSMENMFDQFSPRFSASYDLHPRWSLNFNTGIYYQLPPYTVLGYKADGEFVNRENDLTYIKNRHVVGGIEYKVDSKNFRASLEGFHKKYDNYPFSVANQVSLANLGGDFGVIGNEEVLSASEGRSYGLEFLVQQKFFRGFYGILAYTYVRSEFTDADGNFAPSSWDNRHIVSITSGKKLGKGWEIGGRWLYSGGNPYTPYDEQASINPEIWNTQKRAILDYSRVNSERLDAYHQLDIRVDKKYFFDKWSLSMFLDIQNIYNFKSKGQPTLIMATDENGNNLVDGNGNYVPKYLENENGLLQPSIGVIIEL</sequence>
<dbReference type="PROSITE" id="PS52016">
    <property type="entry name" value="TONB_DEPENDENT_REC_3"/>
    <property type="match status" value="1"/>
</dbReference>
<accession>A0A315ZBQ0</accession>
<dbReference type="InterPro" id="IPR008969">
    <property type="entry name" value="CarboxyPept-like_regulatory"/>
</dbReference>
<name>A0A315ZBQ0_SEDFL</name>
<evidence type="ECO:0000313" key="14">
    <source>
        <dbReference type="Proteomes" id="UP000245535"/>
    </source>
</evidence>
<keyword evidence="5 9" id="KW-0798">TonB box</keyword>
<evidence type="ECO:0000256" key="9">
    <source>
        <dbReference type="RuleBase" id="RU003357"/>
    </source>
</evidence>
<keyword evidence="7 8" id="KW-0998">Cell outer membrane</keyword>
<dbReference type="InterPro" id="IPR036942">
    <property type="entry name" value="Beta-barrel_TonB_sf"/>
</dbReference>
<feature type="signal peptide" evidence="10">
    <location>
        <begin position="1"/>
        <end position="22"/>
    </location>
</feature>
<evidence type="ECO:0000256" key="4">
    <source>
        <dbReference type="ARBA" id="ARBA00022692"/>
    </source>
</evidence>
<evidence type="ECO:0000256" key="2">
    <source>
        <dbReference type="ARBA" id="ARBA00022448"/>
    </source>
</evidence>
<evidence type="ECO:0000313" key="13">
    <source>
        <dbReference type="EMBL" id="PWJ42503.1"/>
    </source>
</evidence>
<keyword evidence="3 8" id="KW-1134">Transmembrane beta strand</keyword>
<dbReference type="InterPro" id="IPR000531">
    <property type="entry name" value="Beta-barrel_TonB"/>
</dbReference>
<feature type="domain" description="TonB-dependent receptor plug" evidence="12">
    <location>
        <begin position="123"/>
        <end position="226"/>
    </location>
</feature>
<keyword evidence="14" id="KW-1185">Reference proteome</keyword>
<dbReference type="Pfam" id="PF00593">
    <property type="entry name" value="TonB_dep_Rec_b-barrel"/>
    <property type="match status" value="1"/>
</dbReference>
<evidence type="ECO:0000256" key="3">
    <source>
        <dbReference type="ARBA" id="ARBA00022452"/>
    </source>
</evidence>
<dbReference type="Gene3D" id="2.60.40.1120">
    <property type="entry name" value="Carboxypeptidase-like, regulatory domain"/>
    <property type="match status" value="1"/>
</dbReference>